<dbReference type="GO" id="GO:0008234">
    <property type="term" value="F:cysteine-type peptidase activity"/>
    <property type="evidence" value="ECO:0007669"/>
    <property type="project" value="InterPro"/>
</dbReference>
<dbReference type="InterPro" id="IPR038765">
    <property type="entry name" value="Papain-like_cys_pep_sf"/>
</dbReference>
<name>A0A8J8BF00_9ACTN</name>
<dbReference type="Pfam" id="PF00112">
    <property type="entry name" value="Peptidase_C1"/>
    <property type="match status" value="1"/>
</dbReference>
<comment type="caution">
    <text evidence="3">The sequence shown here is derived from an EMBL/GenBank/DDBJ whole genome shotgun (WGS) entry which is preliminary data.</text>
</comment>
<evidence type="ECO:0000256" key="1">
    <source>
        <dbReference type="ARBA" id="ARBA00008455"/>
    </source>
</evidence>
<organism evidence="3 4">
    <name type="scientific">Actinocrinis puniceicyclus</name>
    <dbReference type="NCBI Taxonomy" id="977794"/>
    <lineage>
        <taxon>Bacteria</taxon>
        <taxon>Bacillati</taxon>
        <taxon>Actinomycetota</taxon>
        <taxon>Actinomycetes</taxon>
        <taxon>Catenulisporales</taxon>
        <taxon>Actinospicaceae</taxon>
        <taxon>Actinocrinis</taxon>
    </lineage>
</organism>
<dbReference type="InterPro" id="IPR000668">
    <property type="entry name" value="Peptidase_C1A_C"/>
</dbReference>
<dbReference type="EMBL" id="JAGSXH010000223">
    <property type="protein sequence ID" value="MBS2966923.1"/>
    <property type="molecule type" value="Genomic_DNA"/>
</dbReference>
<dbReference type="PANTHER" id="PTHR12411">
    <property type="entry name" value="CYSTEINE PROTEASE FAMILY C1-RELATED"/>
    <property type="match status" value="1"/>
</dbReference>
<evidence type="ECO:0000313" key="4">
    <source>
        <dbReference type="Proteomes" id="UP000677913"/>
    </source>
</evidence>
<dbReference type="Gene3D" id="3.90.70.10">
    <property type="entry name" value="Cysteine proteinases"/>
    <property type="match status" value="1"/>
</dbReference>
<dbReference type="InterPro" id="IPR013128">
    <property type="entry name" value="Peptidase_C1A"/>
</dbReference>
<feature type="domain" description="Peptidase C1A papain C-terminal" evidence="2">
    <location>
        <begin position="32"/>
        <end position="263"/>
    </location>
</feature>
<dbReference type="SUPFAM" id="SSF54001">
    <property type="entry name" value="Cysteine proteinases"/>
    <property type="match status" value="1"/>
</dbReference>
<dbReference type="InterPro" id="IPR025660">
    <property type="entry name" value="Pept_his_AS"/>
</dbReference>
<dbReference type="SMART" id="SM00645">
    <property type="entry name" value="Pept_C1"/>
    <property type="match status" value="1"/>
</dbReference>
<dbReference type="CDD" id="cd02619">
    <property type="entry name" value="Peptidase_C1"/>
    <property type="match status" value="1"/>
</dbReference>
<reference evidence="3" key="1">
    <citation type="submission" date="2021-04" db="EMBL/GenBank/DDBJ databases">
        <title>Genome based classification of Actinospica acidithermotolerans sp. nov., an actinobacterium isolated from an Indonesian hot spring.</title>
        <authorList>
            <person name="Kusuma A.B."/>
            <person name="Putra K.E."/>
            <person name="Nafisah S."/>
            <person name="Loh J."/>
            <person name="Nouioui I."/>
            <person name="Goodfellow M."/>
        </authorList>
    </citation>
    <scope>NUCLEOTIDE SEQUENCE</scope>
    <source>
        <strain evidence="3">DSM 45618</strain>
    </source>
</reference>
<protein>
    <submittedName>
        <fullName evidence="3">C1 family peptidase</fullName>
    </submittedName>
</protein>
<keyword evidence="4" id="KW-1185">Reference proteome</keyword>
<accession>A0A8J8BF00</accession>
<dbReference type="AlphaFoldDB" id="A0A8J8BF00"/>
<dbReference type="GO" id="GO:0006508">
    <property type="term" value="P:proteolysis"/>
    <property type="evidence" value="ECO:0007669"/>
    <property type="project" value="InterPro"/>
</dbReference>
<dbReference type="Proteomes" id="UP000677913">
    <property type="component" value="Unassembled WGS sequence"/>
</dbReference>
<evidence type="ECO:0000313" key="3">
    <source>
        <dbReference type="EMBL" id="MBS2966923.1"/>
    </source>
</evidence>
<proteinExistence type="inferred from homology"/>
<dbReference type="RefSeq" id="WP_211472460.1">
    <property type="nucleotide sequence ID" value="NZ_JAGSXH010000223.1"/>
</dbReference>
<evidence type="ECO:0000259" key="2">
    <source>
        <dbReference type="SMART" id="SM00645"/>
    </source>
</evidence>
<gene>
    <name evidence="3" type="ORF">KGA66_28070</name>
</gene>
<sequence>MARTISHYGWVPDLPDARDLIFAAPRLSLVNPPPRVDLRAQLPAVYDQGKIGSCTANSIAGAVEFELLRQQLSDFVPSRLFIYYNERAMEGHVDYDSGAQIRDGIKSIASLGVCPETEWPYDDTPPLTDGGPWPAQARAGQRPPKGCYQDALNTKAVSYHRVLPSLDQLKGCLATGFPFVFGFTVYESFESQEVAQSGDVPMPALGERALGGHAVLAAGYDDATERFLVRNSWGPSWGQGGYFTMPYAYLTEHGLASDFWTVRMLS</sequence>
<comment type="similarity">
    <text evidence="1">Belongs to the peptidase C1 family.</text>
</comment>
<dbReference type="PROSITE" id="PS00639">
    <property type="entry name" value="THIOL_PROTEASE_HIS"/>
    <property type="match status" value="1"/>
</dbReference>